<evidence type="ECO:0000256" key="1">
    <source>
        <dbReference type="SAM" id="MobiDB-lite"/>
    </source>
</evidence>
<dbReference type="EMBL" id="AGIP01000001">
    <property type="protein sequence ID" value="EHB67875.1"/>
    <property type="molecule type" value="Genomic_DNA"/>
</dbReference>
<protein>
    <submittedName>
        <fullName evidence="2">Uncharacterized protein</fullName>
    </submittedName>
</protein>
<dbReference type="Proteomes" id="UP000003891">
    <property type="component" value="Unassembled WGS sequence"/>
</dbReference>
<feature type="compositionally biased region" description="Low complexity" evidence="1">
    <location>
        <begin position="37"/>
        <end position="62"/>
    </location>
</feature>
<feature type="non-terminal residue" evidence="2">
    <location>
        <position position="1"/>
    </location>
</feature>
<organism evidence="2 3">
    <name type="scientific">Paenibacillus lactis 154</name>
    <dbReference type="NCBI Taxonomy" id="743719"/>
    <lineage>
        <taxon>Bacteria</taxon>
        <taxon>Bacillati</taxon>
        <taxon>Bacillota</taxon>
        <taxon>Bacilli</taxon>
        <taxon>Bacillales</taxon>
        <taxon>Paenibacillaceae</taxon>
        <taxon>Paenibacillus</taxon>
    </lineage>
</organism>
<sequence length="149" mass="15135">PAGGTRTAAGGCPAAGGAAGEGEAGRRRGRAPRKRAASAAPAAEGTGGRRAPARGNRAGSGRRLLHGSPPPGQEAGNPPMSLNANPKAPARPFLSGPGLFFRTRKPAWGWKGPKTAGVFGSLERPDVFLGSRFPGLISSGSFKIRFSRL</sequence>
<feature type="compositionally biased region" description="Gly residues" evidence="1">
    <location>
        <begin position="13"/>
        <end position="22"/>
    </location>
</feature>
<dbReference type="STRING" id="743719.PaelaDRAFT_0001"/>
<proteinExistence type="predicted"/>
<accession>G4H7P0</accession>
<reference evidence="2 3" key="1">
    <citation type="submission" date="2011-09" db="EMBL/GenBank/DDBJ databases">
        <title>The draft genome of Paenibacillus lactis 154.</title>
        <authorList>
            <consortium name="US DOE Joint Genome Institute (JGI-PGF)"/>
            <person name="Lucas S."/>
            <person name="Han J."/>
            <person name="Lapidus A."/>
            <person name="Cheng J.-F."/>
            <person name="Goodwin L."/>
            <person name="Pitluck S."/>
            <person name="Peters L."/>
            <person name="Land M.L."/>
            <person name="Hauser L."/>
            <person name="Siebers A."/>
            <person name="Thelen M."/>
            <person name="Hugenholtz P."/>
            <person name="Allgaier M."/>
            <person name="Woyke T.J."/>
        </authorList>
    </citation>
    <scope>NUCLEOTIDE SEQUENCE [LARGE SCALE GENOMIC DNA]</scope>
    <source>
        <strain evidence="2 3">154</strain>
    </source>
</reference>
<evidence type="ECO:0000313" key="3">
    <source>
        <dbReference type="Proteomes" id="UP000003891"/>
    </source>
</evidence>
<evidence type="ECO:0000313" key="2">
    <source>
        <dbReference type="EMBL" id="EHB67875.1"/>
    </source>
</evidence>
<feature type="compositionally biased region" description="Basic residues" evidence="1">
    <location>
        <begin position="27"/>
        <end position="36"/>
    </location>
</feature>
<dbReference type="AlphaFoldDB" id="G4H7P0"/>
<gene>
    <name evidence="2" type="ORF">PaelaDRAFT_0001</name>
</gene>
<name>G4H7P0_9BACL</name>
<feature type="compositionally biased region" description="Low complexity" evidence="1">
    <location>
        <begin position="1"/>
        <end position="12"/>
    </location>
</feature>
<feature type="region of interest" description="Disordered" evidence="1">
    <location>
        <begin position="1"/>
        <end position="97"/>
    </location>
</feature>